<evidence type="ECO:0000313" key="3">
    <source>
        <dbReference type="Proteomes" id="UP000184330"/>
    </source>
</evidence>
<reference evidence="2 3" key="1">
    <citation type="submission" date="2016-03" db="EMBL/GenBank/DDBJ databases">
        <authorList>
            <person name="Ploux O."/>
        </authorList>
    </citation>
    <scope>NUCLEOTIDE SEQUENCE [LARGE SCALE GENOMIC DNA]</scope>
    <source>
        <strain evidence="2 3">UAMH 11012</strain>
    </source>
</reference>
<dbReference type="OrthoDB" id="3641178at2759"/>
<keyword evidence="3" id="KW-1185">Reference proteome</keyword>
<evidence type="ECO:0000313" key="2">
    <source>
        <dbReference type="EMBL" id="CZR50625.1"/>
    </source>
</evidence>
<feature type="compositionally biased region" description="Basic and acidic residues" evidence="1">
    <location>
        <begin position="48"/>
        <end position="62"/>
    </location>
</feature>
<feature type="compositionally biased region" description="Polar residues" evidence="1">
    <location>
        <begin position="72"/>
        <end position="83"/>
    </location>
</feature>
<feature type="compositionally biased region" description="Polar residues" evidence="1">
    <location>
        <begin position="11"/>
        <end position="31"/>
    </location>
</feature>
<feature type="region of interest" description="Disordered" evidence="1">
    <location>
        <begin position="1"/>
        <end position="166"/>
    </location>
</feature>
<feature type="compositionally biased region" description="Basic residues" evidence="1">
    <location>
        <begin position="1"/>
        <end position="10"/>
    </location>
</feature>
<name>A0A1L7WCU5_9HELO</name>
<protein>
    <submittedName>
        <fullName evidence="2">Uncharacterized protein</fullName>
    </submittedName>
</protein>
<proteinExistence type="predicted"/>
<feature type="compositionally biased region" description="Pro residues" evidence="1">
    <location>
        <begin position="147"/>
        <end position="161"/>
    </location>
</feature>
<gene>
    <name evidence="2" type="ORF">PAC_00499</name>
</gene>
<feature type="compositionally biased region" description="Polar residues" evidence="1">
    <location>
        <begin position="341"/>
        <end position="351"/>
    </location>
</feature>
<sequence>MANSSCRRRSSQYSLFPNCTSPPTEPSIITNSRKSLSRNSSVSSASSDRPRKSADLPLRDFKTATNDEDNNIDPTENGKQQSKQSDKMARLISLKPEAVPATNSNTNLPSPSFLSKSSSITSFMPESPILPISPGSPISPKSQPKSQPQPKPRPQSRPRPGPVTDLTILPYTQDEWKKVTEEVKILYSKGQYKHCSMRCKQILDNIKDPHKAHSLYQIYLSFFAASSLEMTASTLHNHSSSKLPLFQESLFFYLQAQSSIDFVSFQHSHYSTASITSSVRSSVDSVFSSPANSARSSLASSPTDEILPVVHKRTISASSSFSSLNSRTTGRRHKKKVSFSIDINPSPANSDSEPELPLLPNSAAISSSLLDSFPAPPSQLDPSITSTKDLQIQPRSISPTQDNLSVYLLTQSLSRYRSHLRDLSTQLQYHISSIHSQISQLSQVRKSRRSALPSQFTGFEKREFGVGLGIGFGSMGMEGVSREEILKVELQERIRRLKENGWRRERFNGERYQLLCERALGEAAGGV</sequence>
<dbReference type="Proteomes" id="UP000184330">
    <property type="component" value="Unassembled WGS sequence"/>
</dbReference>
<dbReference type="AlphaFoldDB" id="A0A1L7WCU5"/>
<feature type="compositionally biased region" description="Low complexity" evidence="1">
    <location>
        <begin position="32"/>
        <end position="47"/>
    </location>
</feature>
<accession>A0A1L7WCU5</accession>
<dbReference type="EMBL" id="FJOG01000001">
    <property type="protein sequence ID" value="CZR50625.1"/>
    <property type="molecule type" value="Genomic_DNA"/>
</dbReference>
<feature type="region of interest" description="Disordered" evidence="1">
    <location>
        <begin position="321"/>
        <end position="358"/>
    </location>
</feature>
<evidence type="ECO:0000256" key="1">
    <source>
        <dbReference type="SAM" id="MobiDB-lite"/>
    </source>
</evidence>
<feature type="compositionally biased region" description="Low complexity" evidence="1">
    <location>
        <begin position="110"/>
        <end position="146"/>
    </location>
</feature>
<organism evidence="2 3">
    <name type="scientific">Phialocephala subalpina</name>
    <dbReference type="NCBI Taxonomy" id="576137"/>
    <lineage>
        <taxon>Eukaryota</taxon>
        <taxon>Fungi</taxon>
        <taxon>Dikarya</taxon>
        <taxon>Ascomycota</taxon>
        <taxon>Pezizomycotina</taxon>
        <taxon>Leotiomycetes</taxon>
        <taxon>Helotiales</taxon>
        <taxon>Mollisiaceae</taxon>
        <taxon>Phialocephala</taxon>
        <taxon>Phialocephala fortinii species complex</taxon>
    </lineage>
</organism>